<dbReference type="AlphaFoldDB" id="A0A9W4SL90"/>
<evidence type="ECO:0000313" key="2">
    <source>
        <dbReference type="Proteomes" id="UP001153678"/>
    </source>
</evidence>
<name>A0A9W4SL90_9GLOM</name>
<dbReference type="OrthoDB" id="2362167at2759"/>
<proteinExistence type="predicted"/>
<reference evidence="1" key="1">
    <citation type="submission" date="2022-08" db="EMBL/GenBank/DDBJ databases">
        <authorList>
            <person name="Kallberg Y."/>
            <person name="Tangrot J."/>
            <person name="Rosling A."/>
        </authorList>
    </citation>
    <scope>NUCLEOTIDE SEQUENCE</scope>
    <source>
        <strain evidence="1">Wild A</strain>
    </source>
</reference>
<keyword evidence="2" id="KW-1185">Reference proteome</keyword>
<dbReference type="EMBL" id="CAMKVN010000938">
    <property type="protein sequence ID" value="CAI2172414.1"/>
    <property type="molecule type" value="Genomic_DNA"/>
</dbReference>
<dbReference type="Proteomes" id="UP001153678">
    <property type="component" value="Unassembled WGS sequence"/>
</dbReference>
<comment type="caution">
    <text evidence="1">The sequence shown here is derived from an EMBL/GenBank/DDBJ whole genome shotgun (WGS) entry which is preliminary data.</text>
</comment>
<gene>
    <name evidence="1" type="ORF">FWILDA_LOCUS5567</name>
</gene>
<accession>A0A9W4SL90</accession>
<organism evidence="1 2">
    <name type="scientific">Funneliformis geosporum</name>
    <dbReference type="NCBI Taxonomy" id="1117311"/>
    <lineage>
        <taxon>Eukaryota</taxon>
        <taxon>Fungi</taxon>
        <taxon>Fungi incertae sedis</taxon>
        <taxon>Mucoromycota</taxon>
        <taxon>Glomeromycotina</taxon>
        <taxon>Glomeromycetes</taxon>
        <taxon>Glomerales</taxon>
        <taxon>Glomeraceae</taxon>
        <taxon>Funneliformis</taxon>
    </lineage>
</organism>
<protein>
    <submittedName>
        <fullName evidence="1">3942_t:CDS:1</fullName>
    </submittedName>
</protein>
<sequence length="347" mass="39523">MLTEGKISTPKEWLFVQLQMNDSEFRQILDPKDYDTLTIITLINKINTCLKINYLTLIFDETQVLCRPEYGKYQGSSCWEVPDLHAHIVLKLPFLSHDDILQNLDALLITEQKSNDKTKDQVIREHIQLWYKHICSDIWKLRVNLLNLLFKEAIELLQHSIIPCQSLECVVLGPDDTISGKIEINPFLEPYLVDSIGLFLKNTRGKTMFITTSNLSGGVPIAKYVMDITYCSYAIQPDIYSGSDVVVSFIDNEQNVVLLSASCSVSGSPVKSKRLQIGLDILPNDSKANEEDNLDNLENYRISKVSERAEYHEQIKTSTNNRKHIYVSVLIPHRSSKRSGSINMVIS</sequence>
<evidence type="ECO:0000313" key="1">
    <source>
        <dbReference type="EMBL" id="CAI2172414.1"/>
    </source>
</evidence>